<organism evidence="8 9">
    <name type="scientific">Marivirga sericea</name>
    <dbReference type="NCBI Taxonomy" id="1028"/>
    <lineage>
        <taxon>Bacteria</taxon>
        <taxon>Pseudomonadati</taxon>
        <taxon>Bacteroidota</taxon>
        <taxon>Cytophagia</taxon>
        <taxon>Cytophagales</taxon>
        <taxon>Marivirgaceae</taxon>
        <taxon>Marivirga</taxon>
    </lineage>
</organism>
<dbReference type="GO" id="GO:0009379">
    <property type="term" value="C:Holliday junction helicase complex"/>
    <property type="evidence" value="ECO:0007669"/>
    <property type="project" value="InterPro"/>
</dbReference>
<dbReference type="OrthoDB" id="5293449at2"/>
<evidence type="ECO:0000256" key="6">
    <source>
        <dbReference type="HAMAP-Rule" id="MF_00031"/>
    </source>
</evidence>
<dbReference type="SUPFAM" id="SSF50249">
    <property type="entry name" value="Nucleic acid-binding proteins"/>
    <property type="match status" value="1"/>
</dbReference>
<proteinExistence type="inferred from homology"/>
<reference evidence="9" key="1">
    <citation type="submission" date="2017-04" db="EMBL/GenBank/DDBJ databases">
        <authorList>
            <person name="Varghese N."/>
            <person name="Submissions S."/>
        </authorList>
    </citation>
    <scope>NUCLEOTIDE SEQUENCE [LARGE SCALE GENOMIC DNA]</scope>
    <source>
        <strain evidence="9">DSM 4125</strain>
    </source>
</reference>
<feature type="region of interest" description="Domain III" evidence="6">
    <location>
        <begin position="146"/>
        <end position="197"/>
    </location>
</feature>
<dbReference type="CDD" id="cd14332">
    <property type="entry name" value="UBA_RuvA_C"/>
    <property type="match status" value="1"/>
</dbReference>
<dbReference type="NCBIfam" id="TIGR00084">
    <property type="entry name" value="ruvA"/>
    <property type="match status" value="1"/>
</dbReference>
<dbReference type="Gene3D" id="1.10.8.10">
    <property type="entry name" value="DNA helicase RuvA subunit, C-terminal domain"/>
    <property type="match status" value="1"/>
</dbReference>
<dbReference type="EMBL" id="FXAW01000004">
    <property type="protein sequence ID" value="SMG33944.1"/>
    <property type="molecule type" value="Genomic_DNA"/>
</dbReference>
<keyword evidence="8" id="KW-0347">Helicase</keyword>
<evidence type="ECO:0000256" key="5">
    <source>
        <dbReference type="ARBA" id="ARBA00023204"/>
    </source>
</evidence>
<dbReference type="InterPro" id="IPR003583">
    <property type="entry name" value="Hlx-hairpin-Hlx_DNA-bd_motif"/>
</dbReference>
<dbReference type="InterPro" id="IPR011114">
    <property type="entry name" value="RuvA_C"/>
</dbReference>
<keyword evidence="8" id="KW-0067">ATP-binding</keyword>
<dbReference type="Pfam" id="PF01330">
    <property type="entry name" value="RuvA_N"/>
    <property type="match status" value="1"/>
</dbReference>
<evidence type="ECO:0000256" key="3">
    <source>
        <dbReference type="ARBA" id="ARBA00023125"/>
    </source>
</evidence>
<dbReference type="AlphaFoldDB" id="A0A1X7JZC8"/>
<dbReference type="Pfam" id="PF07499">
    <property type="entry name" value="RuvA_C"/>
    <property type="match status" value="1"/>
</dbReference>
<dbReference type="GO" id="GO:0000400">
    <property type="term" value="F:four-way junction DNA binding"/>
    <property type="evidence" value="ECO:0007669"/>
    <property type="project" value="UniProtKB-UniRule"/>
</dbReference>
<keyword evidence="3 6" id="KW-0238">DNA-binding</keyword>
<keyword evidence="9" id="KW-1185">Reference proteome</keyword>
<dbReference type="InterPro" id="IPR012340">
    <property type="entry name" value="NA-bd_OB-fold"/>
</dbReference>
<dbReference type="GO" id="GO:0009378">
    <property type="term" value="F:four-way junction helicase activity"/>
    <property type="evidence" value="ECO:0007669"/>
    <property type="project" value="InterPro"/>
</dbReference>
<keyword evidence="8" id="KW-0378">Hydrolase</keyword>
<dbReference type="GO" id="GO:0005737">
    <property type="term" value="C:cytoplasm"/>
    <property type="evidence" value="ECO:0007669"/>
    <property type="project" value="UniProtKB-SubCell"/>
</dbReference>
<evidence type="ECO:0000256" key="4">
    <source>
        <dbReference type="ARBA" id="ARBA00023172"/>
    </source>
</evidence>
<dbReference type="RefSeq" id="WP_085517098.1">
    <property type="nucleotide sequence ID" value="NZ_FXAW01000004.1"/>
</dbReference>
<comment type="caution">
    <text evidence="6">Lacks conserved residue(s) required for the propagation of feature annotation.</text>
</comment>
<comment type="subunit">
    <text evidence="6">Homotetramer. Forms an RuvA(8)-RuvB(12)-Holliday junction (HJ) complex. HJ DNA is sandwiched between 2 RuvA tetramers; dsDNA enters through RuvA and exits via RuvB. An RuvB hexamer assembles on each DNA strand where it exits the tetramer. Each RuvB hexamer is contacted by two RuvA subunits (via domain III) on 2 adjacent RuvB subunits; this complex drives branch migration. In the full resolvosome a probable DNA-RuvA(4)-RuvB(12)-RuvC(2) complex forms which resolves the HJ.</text>
</comment>
<dbReference type="Proteomes" id="UP000193804">
    <property type="component" value="Unassembled WGS sequence"/>
</dbReference>
<feature type="domain" description="Helix-hairpin-helix DNA-binding motif class 1" evidence="7">
    <location>
        <begin position="107"/>
        <end position="126"/>
    </location>
</feature>
<dbReference type="SUPFAM" id="SSF47781">
    <property type="entry name" value="RuvA domain 2-like"/>
    <property type="match status" value="1"/>
</dbReference>
<keyword evidence="5 6" id="KW-0234">DNA repair</keyword>
<dbReference type="HAMAP" id="MF_00031">
    <property type="entry name" value="DNA_HJ_migration_RuvA"/>
    <property type="match status" value="1"/>
</dbReference>
<evidence type="ECO:0000313" key="9">
    <source>
        <dbReference type="Proteomes" id="UP000193804"/>
    </source>
</evidence>
<gene>
    <name evidence="6" type="primary">ruvA</name>
    <name evidence="8" type="ORF">SAMN05661096_02184</name>
</gene>
<sequence>MISYLKGFLVELEPTHLIIEVGGVGYHVNIPLSTFDAFKSQKEIKVLTHFHVKEDAQTLYGFYLPEERTVFLDLVGISGIGPSTAIGMLSAMNPHEIKSAIVAENVKQIQSIKGIGGKTAQRVILELKDKYKKEGLISESSQSSVVSNNSLRNEALSALINLGFAKNSAEKVIDKILQANQENITLEQLIKQALKSA</sequence>
<keyword evidence="2 6" id="KW-0227">DNA damage</keyword>
<accession>A0A1X7JZC8</accession>
<evidence type="ECO:0000259" key="7">
    <source>
        <dbReference type="SMART" id="SM00278"/>
    </source>
</evidence>
<feature type="domain" description="Helix-hairpin-helix DNA-binding motif class 1" evidence="7">
    <location>
        <begin position="72"/>
        <end position="91"/>
    </location>
</feature>
<dbReference type="GO" id="GO:0006310">
    <property type="term" value="P:DNA recombination"/>
    <property type="evidence" value="ECO:0007669"/>
    <property type="project" value="UniProtKB-UniRule"/>
</dbReference>
<comment type="function">
    <text evidence="6">The RuvA-RuvB-RuvC complex processes Holliday junction (HJ) DNA during genetic recombination and DNA repair, while the RuvA-RuvB complex plays an important role in the rescue of blocked DNA replication forks via replication fork reversal (RFR). RuvA specifically binds to HJ cruciform DNA, conferring on it an open structure. The RuvB hexamer acts as an ATP-dependent pump, pulling dsDNA into and through the RuvAB complex. HJ branch migration allows RuvC to scan DNA until it finds its consensus sequence, where it cleaves and resolves the cruciform DNA.</text>
</comment>
<keyword evidence="1 6" id="KW-0963">Cytoplasm</keyword>
<dbReference type="InterPro" id="IPR010994">
    <property type="entry name" value="RuvA_2-like"/>
</dbReference>
<keyword evidence="8" id="KW-0547">Nucleotide-binding</keyword>
<dbReference type="SUPFAM" id="SSF46929">
    <property type="entry name" value="DNA helicase RuvA subunit, C-terminal domain"/>
    <property type="match status" value="1"/>
</dbReference>
<keyword evidence="4 6" id="KW-0233">DNA recombination</keyword>
<dbReference type="InterPro" id="IPR000085">
    <property type="entry name" value="RuvA"/>
</dbReference>
<dbReference type="GO" id="GO:0006281">
    <property type="term" value="P:DNA repair"/>
    <property type="evidence" value="ECO:0007669"/>
    <property type="project" value="UniProtKB-UniRule"/>
</dbReference>
<comment type="domain">
    <text evidence="6">Has three domains with a flexible linker between the domains II and III and assumes an 'L' shape. Domain III is highly mobile and contacts RuvB.</text>
</comment>
<evidence type="ECO:0000256" key="1">
    <source>
        <dbReference type="ARBA" id="ARBA00022490"/>
    </source>
</evidence>
<evidence type="ECO:0000256" key="2">
    <source>
        <dbReference type="ARBA" id="ARBA00022763"/>
    </source>
</evidence>
<dbReference type="STRING" id="1028.SAMN05661096_02184"/>
<dbReference type="Pfam" id="PF14520">
    <property type="entry name" value="HHH_5"/>
    <property type="match status" value="1"/>
</dbReference>
<evidence type="ECO:0000313" key="8">
    <source>
        <dbReference type="EMBL" id="SMG33944.1"/>
    </source>
</evidence>
<name>A0A1X7JZC8_9BACT</name>
<dbReference type="SMART" id="SM00278">
    <property type="entry name" value="HhH1"/>
    <property type="match status" value="2"/>
</dbReference>
<comment type="similarity">
    <text evidence="6">Belongs to the RuvA family.</text>
</comment>
<dbReference type="InterPro" id="IPR013849">
    <property type="entry name" value="DNA_helicase_Holl-junc_RuvA_I"/>
</dbReference>
<comment type="subcellular location">
    <subcellularLocation>
        <location evidence="6">Cytoplasm</location>
    </subcellularLocation>
</comment>
<dbReference type="GO" id="GO:0005524">
    <property type="term" value="F:ATP binding"/>
    <property type="evidence" value="ECO:0007669"/>
    <property type="project" value="InterPro"/>
</dbReference>
<dbReference type="GO" id="GO:0048476">
    <property type="term" value="C:Holliday junction resolvase complex"/>
    <property type="evidence" value="ECO:0007669"/>
    <property type="project" value="UniProtKB-UniRule"/>
</dbReference>
<dbReference type="Gene3D" id="2.40.50.140">
    <property type="entry name" value="Nucleic acid-binding proteins"/>
    <property type="match status" value="1"/>
</dbReference>
<protein>
    <recommendedName>
        <fullName evidence="6">Holliday junction branch migration complex subunit RuvA</fullName>
    </recommendedName>
</protein>
<dbReference type="InterPro" id="IPR036267">
    <property type="entry name" value="RuvA_C_sf"/>
</dbReference>
<dbReference type="Gene3D" id="1.10.150.20">
    <property type="entry name" value="5' to 3' exonuclease, C-terminal subdomain"/>
    <property type="match status" value="1"/>
</dbReference>